<organism evidence="9 10">
    <name type="scientific">Rubrivirga marina</name>
    <dbReference type="NCBI Taxonomy" id="1196024"/>
    <lineage>
        <taxon>Bacteria</taxon>
        <taxon>Pseudomonadati</taxon>
        <taxon>Rhodothermota</taxon>
        <taxon>Rhodothermia</taxon>
        <taxon>Rhodothermales</taxon>
        <taxon>Rubricoccaceae</taxon>
        <taxon>Rubrivirga</taxon>
    </lineage>
</organism>
<evidence type="ECO:0000313" key="9">
    <source>
        <dbReference type="EMBL" id="PAP77948.1"/>
    </source>
</evidence>
<evidence type="ECO:0000313" key="10">
    <source>
        <dbReference type="Proteomes" id="UP000216339"/>
    </source>
</evidence>
<feature type="binding site" evidence="8">
    <location>
        <position position="163"/>
    </location>
    <ligand>
        <name>(R)-pantoate</name>
        <dbReference type="ChEBI" id="CHEBI:15980"/>
    </ligand>
</feature>
<dbReference type="GO" id="GO:0004592">
    <property type="term" value="F:pantoate-beta-alanine ligase activity"/>
    <property type="evidence" value="ECO:0007669"/>
    <property type="project" value="UniProtKB-UniRule"/>
</dbReference>
<dbReference type="InterPro" id="IPR042176">
    <property type="entry name" value="Pantoate_ligase_C"/>
</dbReference>
<keyword evidence="3 8" id="KW-0436">Ligase</keyword>
<evidence type="ECO:0000256" key="3">
    <source>
        <dbReference type="ARBA" id="ARBA00022598"/>
    </source>
</evidence>
<comment type="subcellular location">
    <subcellularLocation>
        <location evidence="8">Cytoplasm</location>
    </subcellularLocation>
</comment>
<dbReference type="PANTHER" id="PTHR21299">
    <property type="entry name" value="CYTIDYLATE KINASE/PANTOATE-BETA-ALANINE LIGASE"/>
    <property type="match status" value="1"/>
</dbReference>
<dbReference type="Pfam" id="PF02569">
    <property type="entry name" value="Pantoate_ligase"/>
    <property type="match status" value="1"/>
</dbReference>
<dbReference type="CDD" id="cd00560">
    <property type="entry name" value="PanC"/>
    <property type="match status" value="1"/>
</dbReference>
<evidence type="ECO:0000256" key="2">
    <source>
        <dbReference type="ARBA" id="ARBA00009256"/>
    </source>
</evidence>
<dbReference type="InterPro" id="IPR014729">
    <property type="entry name" value="Rossmann-like_a/b/a_fold"/>
</dbReference>
<evidence type="ECO:0000256" key="1">
    <source>
        <dbReference type="ARBA" id="ARBA00004990"/>
    </source>
</evidence>
<accession>A0A271J3T8</accession>
<dbReference type="Proteomes" id="UP000216339">
    <property type="component" value="Unassembled WGS sequence"/>
</dbReference>
<sequence length="301" mass="32132">MPTRPPVHRTIEAMQAEADAARAAGRRLVLVPTMGALHDGHLALVREARQRAGGDGHVTVSVFVNPTQFGPGEDFEAYPRTLDADLDALAEAGGVDAVFAPSAGVMYPFGLPPWVTVSVRDLDRHLCGATRPGHFEGVTTVVTKLFLACRPHLAVFGQKDAQQLAILRRMTAELGFGVELVGHPIVREPDGLALSSRNRYLSDEERAQAVVLSQALRAAEAAVELGERDAAAIRGTMEAQVAAAPLARLQYAEVVDADALQPVDTLSPERPSGGRYLAALAVYFGDTRLIDNTTLMVRDAG</sequence>
<keyword evidence="5 8" id="KW-0547">Nucleotide-binding</keyword>
<feature type="active site" description="Proton donor" evidence="8">
    <location>
        <position position="41"/>
    </location>
</feature>
<name>A0A271J3T8_9BACT</name>
<dbReference type="GO" id="GO:0005829">
    <property type="term" value="C:cytosol"/>
    <property type="evidence" value="ECO:0007669"/>
    <property type="project" value="TreeGrafter"/>
</dbReference>
<dbReference type="InterPro" id="IPR003721">
    <property type="entry name" value="Pantoate_ligase"/>
</dbReference>
<proteinExistence type="inferred from homology"/>
<comment type="caution">
    <text evidence="9">The sequence shown here is derived from an EMBL/GenBank/DDBJ whole genome shotgun (WGS) entry which is preliminary data.</text>
</comment>
<feature type="binding site" evidence="8">
    <location>
        <position position="68"/>
    </location>
    <ligand>
        <name>beta-alanine</name>
        <dbReference type="ChEBI" id="CHEBI:57966"/>
    </ligand>
</feature>
<evidence type="ECO:0000256" key="8">
    <source>
        <dbReference type="HAMAP-Rule" id="MF_00158"/>
    </source>
</evidence>
<dbReference type="HAMAP" id="MF_00158">
    <property type="entry name" value="PanC"/>
    <property type="match status" value="1"/>
</dbReference>
<dbReference type="GO" id="GO:0005524">
    <property type="term" value="F:ATP binding"/>
    <property type="evidence" value="ECO:0007669"/>
    <property type="project" value="UniProtKB-KW"/>
</dbReference>
<comment type="miscellaneous">
    <text evidence="8">The reaction proceeds by a bi uni uni bi ping pong mechanism.</text>
</comment>
<evidence type="ECO:0000256" key="4">
    <source>
        <dbReference type="ARBA" id="ARBA00022655"/>
    </source>
</evidence>
<comment type="subunit">
    <text evidence="8">Homodimer.</text>
</comment>
<feature type="binding site" evidence="8">
    <location>
        <position position="68"/>
    </location>
    <ligand>
        <name>(R)-pantoate</name>
        <dbReference type="ChEBI" id="CHEBI:15980"/>
    </ligand>
</feature>
<dbReference type="SUPFAM" id="SSF52374">
    <property type="entry name" value="Nucleotidylyl transferase"/>
    <property type="match status" value="1"/>
</dbReference>
<dbReference type="EMBL" id="MQWD01000001">
    <property type="protein sequence ID" value="PAP77948.1"/>
    <property type="molecule type" value="Genomic_DNA"/>
</dbReference>
<comment type="catalytic activity">
    <reaction evidence="7 8">
        <text>(R)-pantoate + beta-alanine + ATP = (R)-pantothenate + AMP + diphosphate + H(+)</text>
        <dbReference type="Rhea" id="RHEA:10912"/>
        <dbReference type="ChEBI" id="CHEBI:15378"/>
        <dbReference type="ChEBI" id="CHEBI:15980"/>
        <dbReference type="ChEBI" id="CHEBI:29032"/>
        <dbReference type="ChEBI" id="CHEBI:30616"/>
        <dbReference type="ChEBI" id="CHEBI:33019"/>
        <dbReference type="ChEBI" id="CHEBI:57966"/>
        <dbReference type="ChEBI" id="CHEBI:456215"/>
        <dbReference type="EC" id="6.3.2.1"/>
    </reaction>
</comment>
<comment type="similarity">
    <text evidence="2 8">Belongs to the pantothenate synthetase family.</text>
</comment>
<keyword evidence="10" id="KW-1185">Reference proteome</keyword>
<dbReference type="NCBIfam" id="TIGR00018">
    <property type="entry name" value="panC"/>
    <property type="match status" value="1"/>
</dbReference>
<dbReference type="AlphaFoldDB" id="A0A271J3T8"/>
<dbReference type="GO" id="GO:0015940">
    <property type="term" value="P:pantothenate biosynthetic process"/>
    <property type="evidence" value="ECO:0007669"/>
    <property type="project" value="UniProtKB-UniRule"/>
</dbReference>
<feature type="binding site" evidence="8">
    <location>
        <begin position="34"/>
        <end position="41"/>
    </location>
    <ligand>
        <name>ATP</name>
        <dbReference type="ChEBI" id="CHEBI:30616"/>
    </ligand>
</feature>
<gene>
    <name evidence="8" type="primary">panC</name>
    <name evidence="9" type="ORF">BSZ37_16630</name>
</gene>
<dbReference type="Gene3D" id="3.40.50.620">
    <property type="entry name" value="HUPs"/>
    <property type="match status" value="1"/>
</dbReference>
<feature type="binding site" evidence="8">
    <location>
        <position position="186"/>
    </location>
    <ligand>
        <name>ATP</name>
        <dbReference type="ChEBI" id="CHEBI:30616"/>
    </ligand>
</feature>
<evidence type="ECO:0000256" key="7">
    <source>
        <dbReference type="ARBA" id="ARBA00048258"/>
    </source>
</evidence>
<evidence type="ECO:0000256" key="5">
    <source>
        <dbReference type="ARBA" id="ARBA00022741"/>
    </source>
</evidence>
<feature type="binding site" evidence="8">
    <location>
        <begin position="157"/>
        <end position="160"/>
    </location>
    <ligand>
        <name>ATP</name>
        <dbReference type="ChEBI" id="CHEBI:30616"/>
    </ligand>
</feature>
<keyword evidence="4 8" id="KW-0566">Pantothenate biosynthesis</keyword>
<protein>
    <recommendedName>
        <fullName evidence="8">Pantothenate synthetase</fullName>
        <shortName evidence="8">PS</shortName>
        <ecNumber evidence="8">6.3.2.1</ecNumber>
    </recommendedName>
    <alternativeName>
        <fullName evidence="8">Pantoate--beta-alanine ligase</fullName>
    </alternativeName>
    <alternativeName>
        <fullName evidence="8">Pantoate-activating enzyme</fullName>
    </alternativeName>
</protein>
<dbReference type="EC" id="6.3.2.1" evidence="8"/>
<evidence type="ECO:0000256" key="6">
    <source>
        <dbReference type="ARBA" id="ARBA00022840"/>
    </source>
</evidence>
<dbReference type="RefSeq" id="WP_218830538.1">
    <property type="nucleotide sequence ID" value="NZ_MQWD01000001.1"/>
</dbReference>
<keyword evidence="6 8" id="KW-0067">ATP-binding</keyword>
<dbReference type="UniPathway" id="UPA00028">
    <property type="reaction ID" value="UER00005"/>
</dbReference>
<keyword evidence="8" id="KW-0963">Cytoplasm</keyword>
<dbReference type="PANTHER" id="PTHR21299:SF1">
    <property type="entry name" value="PANTOATE--BETA-ALANINE LIGASE"/>
    <property type="match status" value="1"/>
</dbReference>
<reference evidence="9 10" key="1">
    <citation type="submission" date="2016-11" db="EMBL/GenBank/DDBJ databases">
        <title>Study of marine rhodopsin-containing bacteria.</title>
        <authorList>
            <person name="Yoshizawa S."/>
            <person name="Kumagai Y."/>
            <person name="Kogure K."/>
        </authorList>
    </citation>
    <scope>NUCLEOTIDE SEQUENCE [LARGE SCALE GENOMIC DNA]</scope>
    <source>
        <strain evidence="9 10">SAORIC-28</strain>
    </source>
</reference>
<dbReference type="Gene3D" id="3.30.1300.10">
    <property type="entry name" value="Pantoate-beta-alanine ligase, C-terminal domain"/>
    <property type="match status" value="1"/>
</dbReference>
<feature type="binding site" evidence="8">
    <location>
        <begin position="194"/>
        <end position="197"/>
    </location>
    <ligand>
        <name>ATP</name>
        <dbReference type="ChEBI" id="CHEBI:30616"/>
    </ligand>
</feature>
<comment type="pathway">
    <text evidence="1 8">Cofactor biosynthesis; (R)-pantothenate biosynthesis; (R)-pantothenate from (R)-pantoate and beta-alanine: step 1/1.</text>
</comment>
<comment type="function">
    <text evidence="8">Catalyzes the condensation of pantoate with beta-alanine in an ATP-dependent reaction via a pantoyl-adenylate intermediate.</text>
</comment>